<dbReference type="InterPro" id="IPR005829">
    <property type="entry name" value="Sugar_transporter_CS"/>
</dbReference>
<dbReference type="InterPro" id="IPR003663">
    <property type="entry name" value="Sugar/inositol_transpt"/>
</dbReference>
<dbReference type="Pfam" id="PF00083">
    <property type="entry name" value="Sugar_tr"/>
    <property type="match status" value="2"/>
</dbReference>
<comment type="caution">
    <text evidence="9">The sequence shown here is derived from an EMBL/GenBank/DDBJ whole genome shotgun (WGS) entry which is preliminary data.</text>
</comment>
<feature type="transmembrane region" description="Helical" evidence="7">
    <location>
        <begin position="417"/>
        <end position="446"/>
    </location>
</feature>
<dbReference type="InterPro" id="IPR005828">
    <property type="entry name" value="MFS_sugar_transport-like"/>
</dbReference>
<name>A0A9P7CAZ0_RHIOR</name>
<dbReference type="SUPFAM" id="SSF103473">
    <property type="entry name" value="MFS general substrate transporter"/>
    <property type="match status" value="1"/>
</dbReference>
<evidence type="ECO:0000313" key="10">
    <source>
        <dbReference type="Proteomes" id="UP000717996"/>
    </source>
</evidence>
<keyword evidence="3" id="KW-0813">Transport</keyword>
<dbReference type="PANTHER" id="PTHR48020:SF12">
    <property type="entry name" value="PROTON MYO-INOSITOL COTRANSPORTER"/>
    <property type="match status" value="1"/>
</dbReference>
<dbReference type="GO" id="GO:0015798">
    <property type="term" value="P:myo-inositol transport"/>
    <property type="evidence" value="ECO:0007669"/>
    <property type="project" value="UniProtKB-ARBA"/>
</dbReference>
<dbReference type="Proteomes" id="UP000717996">
    <property type="component" value="Unassembled WGS sequence"/>
</dbReference>
<dbReference type="AlphaFoldDB" id="A0A9P7CAZ0"/>
<keyword evidence="4 7" id="KW-0812">Transmembrane</keyword>
<reference evidence="9" key="1">
    <citation type="journal article" date="2020" name="Microb. Genom.">
        <title>Genetic diversity of clinical and environmental Mucorales isolates obtained from an investigation of mucormycosis cases among solid organ transplant recipients.</title>
        <authorList>
            <person name="Nguyen M.H."/>
            <person name="Kaul D."/>
            <person name="Muto C."/>
            <person name="Cheng S.J."/>
            <person name="Richter R.A."/>
            <person name="Bruno V.M."/>
            <person name="Liu G."/>
            <person name="Beyhan S."/>
            <person name="Sundermann A.J."/>
            <person name="Mounaud S."/>
            <person name="Pasculle A.W."/>
            <person name="Nierman W.C."/>
            <person name="Driscoll E."/>
            <person name="Cumbie R."/>
            <person name="Clancy C.J."/>
            <person name="Dupont C.L."/>
        </authorList>
    </citation>
    <scope>NUCLEOTIDE SEQUENCE</scope>
    <source>
        <strain evidence="9">GL16</strain>
    </source>
</reference>
<dbReference type="InterPro" id="IPR050814">
    <property type="entry name" value="Myo-inositol_Transporter"/>
</dbReference>
<evidence type="ECO:0000256" key="6">
    <source>
        <dbReference type="ARBA" id="ARBA00023136"/>
    </source>
</evidence>
<dbReference type="OrthoDB" id="6339427at2759"/>
<evidence type="ECO:0000259" key="8">
    <source>
        <dbReference type="PROSITE" id="PS50850"/>
    </source>
</evidence>
<evidence type="ECO:0000313" key="9">
    <source>
        <dbReference type="EMBL" id="KAG1544082.1"/>
    </source>
</evidence>
<gene>
    <name evidence="9" type="ORF">G6F51_006283</name>
</gene>
<comment type="similarity">
    <text evidence="2">Belongs to the major facilitator superfamily. Sugar transporter (TC 2.A.1.1) family.</text>
</comment>
<evidence type="ECO:0000256" key="1">
    <source>
        <dbReference type="ARBA" id="ARBA00004141"/>
    </source>
</evidence>
<dbReference type="InterPro" id="IPR005835">
    <property type="entry name" value="NTP_transferase_dom"/>
</dbReference>
<dbReference type="InterPro" id="IPR036259">
    <property type="entry name" value="MFS_trans_sf"/>
</dbReference>
<dbReference type="GO" id="GO:0015791">
    <property type="term" value="P:polyol transmembrane transport"/>
    <property type="evidence" value="ECO:0007669"/>
    <property type="project" value="UniProtKB-ARBA"/>
</dbReference>
<keyword evidence="6 7" id="KW-0472">Membrane</keyword>
<evidence type="ECO:0000256" key="7">
    <source>
        <dbReference type="SAM" id="Phobius"/>
    </source>
</evidence>
<feature type="transmembrane region" description="Helical" evidence="7">
    <location>
        <begin position="287"/>
        <end position="308"/>
    </location>
</feature>
<accession>A0A9P7CAZ0</accession>
<dbReference type="Pfam" id="PF00483">
    <property type="entry name" value="NTP_transferase"/>
    <property type="match status" value="1"/>
</dbReference>
<dbReference type="PROSITE" id="PS00216">
    <property type="entry name" value="SUGAR_TRANSPORT_1"/>
    <property type="match status" value="1"/>
</dbReference>
<evidence type="ECO:0000256" key="4">
    <source>
        <dbReference type="ARBA" id="ARBA00022692"/>
    </source>
</evidence>
<protein>
    <recommendedName>
        <fullName evidence="8">Major facilitator superfamily (MFS) profile domain-containing protein</fullName>
    </recommendedName>
</protein>
<dbReference type="InterPro" id="IPR020846">
    <property type="entry name" value="MFS_dom"/>
</dbReference>
<dbReference type="GO" id="GO:0022857">
    <property type="term" value="F:transmembrane transporter activity"/>
    <property type="evidence" value="ECO:0007669"/>
    <property type="project" value="InterPro"/>
</dbReference>
<comment type="subcellular location">
    <subcellularLocation>
        <location evidence="1">Membrane</location>
        <topology evidence="1">Multi-pass membrane protein</topology>
    </subcellularLocation>
</comment>
<dbReference type="PRINTS" id="PR00171">
    <property type="entry name" value="SUGRTRNSPORT"/>
</dbReference>
<dbReference type="EMBL" id="JAANIT010000840">
    <property type="protein sequence ID" value="KAG1544082.1"/>
    <property type="molecule type" value="Genomic_DNA"/>
</dbReference>
<feature type="transmembrane region" description="Helical" evidence="7">
    <location>
        <begin position="315"/>
        <end position="337"/>
    </location>
</feature>
<proteinExistence type="inferred from homology"/>
<feature type="transmembrane region" description="Helical" evidence="7">
    <location>
        <begin position="36"/>
        <end position="53"/>
    </location>
</feature>
<dbReference type="GO" id="GO:0016020">
    <property type="term" value="C:membrane"/>
    <property type="evidence" value="ECO:0007669"/>
    <property type="project" value="UniProtKB-SubCell"/>
</dbReference>
<feature type="transmembrane region" description="Helical" evidence="7">
    <location>
        <begin position="373"/>
        <end position="396"/>
    </location>
</feature>
<sequence>MVIDNFPINRRQYERINSSDRTEEELVQSAEGLTSFVYTLVLSVCLGGFLFGYDTGVISGALSPLEKDFVMSIQQKEFIVGGTTFGAIFGGLSAGYPLVLCASIIFILGSAMLAFAHSYNILLLGRLIVGVGVGAASMIIPVYIVVTFGQVTAYVINLVFSRTEGGWRYMFGLGALPAILQLIIMPFMPESPRRMIFVSEIEAAKHTLRRIYGYSVSEEFICQEVEAIQEDMQNTNLGTYHDFLKPENFKPLIIACMLQAAQQLSGFNTVMYYAATILKMANFEDPTAVALVVAVANMMFTMIAIFIIDKAGRRHILIVTMLFMILSLLALGGSFAIQQDWSDLKNNCIRADGQYAASTQECHNNQSTIISTMLLISLTSYVASYALGLGYIPWIIQGELFTLQLRGKANGIATTTNWICNLIAASTFLTMTNALSTAVLILGAGYGTRLQKDLTNSTEYSQLLGIPKALLPLGNKDALITHWVELFQNHGITSASIYVVTNAQCYEQFITWAKHHNIPSDHIVSDGTSSNETRLGAVPDILFGIKHFDMDQDDVLVIGGDTLFLHDFDLERFFDRYKQLNSLTDACLVTTYSVRDDEVHKFGIVKTNREGIITNFLEKPSPFSTEARSACPCFYLFNSRSIPLIEEFVDGCEVSNAPKEAYDATGKCLAYLHPRFKIGTFPISGRIDVGGLTSYIDANKYFETHHNQSTEKGSDRKHV</sequence>
<dbReference type="PANTHER" id="PTHR48020">
    <property type="entry name" value="PROTON MYO-INOSITOL COTRANSPORTER"/>
    <property type="match status" value="1"/>
</dbReference>
<dbReference type="Gene3D" id="1.20.1250.20">
    <property type="entry name" value="MFS general substrate transporter like domains"/>
    <property type="match status" value="1"/>
</dbReference>
<evidence type="ECO:0000256" key="2">
    <source>
        <dbReference type="ARBA" id="ARBA00010992"/>
    </source>
</evidence>
<keyword evidence="5 7" id="KW-1133">Transmembrane helix</keyword>
<dbReference type="SUPFAM" id="SSF53448">
    <property type="entry name" value="Nucleotide-diphospho-sugar transferases"/>
    <property type="match status" value="1"/>
</dbReference>
<organism evidence="9 10">
    <name type="scientific">Rhizopus oryzae</name>
    <name type="common">Mucormycosis agent</name>
    <name type="synonym">Rhizopus arrhizus var. delemar</name>
    <dbReference type="NCBI Taxonomy" id="64495"/>
    <lineage>
        <taxon>Eukaryota</taxon>
        <taxon>Fungi</taxon>
        <taxon>Fungi incertae sedis</taxon>
        <taxon>Mucoromycota</taxon>
        <taxon>Mucoromycotina</taxon>
        <taxon>Mucoromycetes</taxon>
        <taxon>Mucorales</taxon>
        <taxon>Mucorineae</taxon>
        <taxon>Rhizopodaceae</taxon>
        <taxon>Rhizopus</taxon>
    </lineage>
</organism>
<feature type="domain" description="Major facilitator superfamily (MFS) profile" evidence="8">
    <location>
        <begin position="1"/>
        <end position="461"/>
    </location>
</feature>
<evidence type="ECO:0000256" key="3">
    <source>
        <dbReference type="ARBA" id="ARBA00022448"/>
    </source>
</evidence>
<feature type="transmembrane region" description="Helical" evidence="7">
    <location>
        <begin position="166"/>
        <end position="187"/>
    </location>
</feature>
<dbReference type="InterPro" id="IPR029044">
    <property type="entry name" value="Nucleotide-diphossugar_trans"/>
</dbReference>
<evidence type="ECO:0000256" key="5">
    <source>
        <dbReference type="ARBA" id="ARBA00022989"/>
    </source>
</evidence>
<dbReference type="PROSITE" id="PS50850">
    <property type="entry name" value="MFS"/>
    <property type="match status" value="1"/>
</dbReference>
<dbReference type="Gene3D" id="3.90.550.10">
    <property type="entry name" value="Spore Coat Polysaccharide Biosynthesis Protein SpsA, Chain A"/>
    <property type="match status" value="1"/>
</dbReference>